<organism evidence="7 8">
    <name type="scientific">Romanomermis culicivorax</name>
    <name type="common">Nematode worm</name>
    <dbReference type="NCBI Taxonomy" id="13658"/>
    <lineage>
        <taxon>Eukaryota</taxon>
        <taxon>Metazoa</taxon>
        <taxon>Ecdysozoa</taxon>
        <taxon>Nematoda</taxon>
        <taxon>Enoplea</taxon>
        <taxon>Dorylaimia</taxon>
        <taxon>Mermithida</taxon>
        <taxon>Mermithoidea</taxon>
        <taxon>Mermithidae</taxon>
        <taxon>Romanomermis</taxon>
    </lineage>
</organism>
<name>A0A915LB46_ROMCU</name>
<dbReference type="GO" id="GO:0015031">
    <property type="term" value="P:protein transport"/>
    <property type="evidence" value="ECO:0007669"/>
    <property type="project" value="InterPro"/>
</dbReference>
<evidence type="ECO:0000256" key="3">
    <source>
        <dbReference type="ARBA" id="ARBA00022692"/>
    </source>
</evidence>
<comment type="subcellular location">
    <subcellularLocation>
        <location evidence="1">Membrane</location>
        <topology evidence="1">Multi-pass membrane protein</topology>
    </subcellularLocation>
</comment>
<dbReference type="AlphaFoldDB" id="A0A915LB46"/>
<protein>
    <submittedName>
        <fullName evidence="8">Uncharacterized protein</fullName>
    </submittedName>
</protein>
<dbReference type="InterPro" id="IPR018469">
    <property type="entry name" value="Dual_oxidase_maturation_fac"/>
</dbReference>
<dbReference type="WBParaSite" id="nRc.2.0.1.t48314-RA">
    <property type="protein sequence ID" value="nRc.2.0.1.t48314-RA"/>
    <property type="gene ID" value="nRc.2.0.1.g48314"/>
</dbReference>
<keyword evidence="4" id="KW-1133">Transmembrane helix</keyword>
<evidence type="ECO:0000313" key="7">
    <source>
        <dbReference type="Proteomes" id="UP000887565"/>
    </source>
</evidence>
<evidence type="ECO:0000256" key="6">
    <source>
        <dbReference type="ARBA" id="ARBA00023180"/>
    </source>
</evidence>
<keyword evidence="3" id="KW-0812">Transmembrane</keyword>
<dbReference type="GO" id="GO:0005789">
    <property type="term" value="C:endoplasmic reticulum membrane"/>
    <property type="evidence" value="ECO:0007669"/>
    <property type="project" value="InterPro"/>
</dbReference>
<comment type="similarity">
    <text evidence="2">Belongs to the DUOXA family.</text>
</comment>
<proteinExistence type="inferred from homology"/>
<accession>A0A915LB46</accession>
<keyword evidence="5" id="KW-0472">Membrane</keyword>
<evidence type="ECO:0000256" key="2">
    <source>
        <dbReference type="ARBA" id="ARBA00009816"/>
    </source>
</evidence>
<evidence type="ECO:0000313" key="8">
    <source>
        <dbReference type="WBParaSite" id="nRc.2.0.1.t48314-RA"/>
    </source>
</evidence>
<dbReference type="Proteomes" id="UP000887565">
    <property type="component" value="Unplaced"/>
</dbReference>
<dbReference type="Pfam" id="PF10204">
    <property type="entry name" value="DuoxA"/>
    <property type="match status" value="1"/>
</dbReference>
<reference evidence="8" key="1">
    <citation type="submission" date="2022-11" db="UniProtKB">
        <authorList>
            <consortium name="WormBaseParasite"/>
        </authorList>
    </citation>
    <scope>IDENTIFICATION</scope>
</reference>
<keyword evidence="6" id="KW-0325">Glycoprotein</keyword>
<sequence>MAPYRTFSPERVNAVLGVHVGLQYVNITLKGFPESNEDQRMDYNFRFGFYDAKSMQNDLREGLEKGLPFPVLTVIEYLSVDRAGFAWGRRYRL</sequence>
<evidence type="ECO:0000256" key="1">
    <source>
        <dbReference type="ARBA" id="ARBA00004141"/>
    </source>
</evidence>
<keyword evidence="7" id="KW-1185">Reference proteome</keyword>
<dbReference type="PANTHER" id="PTHR31158">
    <property type="entry name" value="DUAL OXIDASE 2"/>
    <property type="match status" value="1"/>
</dbReference>
<evidence type="ECO:0000256" key="4">
    <source>
        <dbReference type="ARBA" id="ARBA00022989"/>
    </source>
</evidence>
<evidence type="ECO:0000256" key="5">
    <source>
        <dbReference type="ARBA" id="ARBA00023136"/>
    </source>
</evidence>
<dbReference type="PANTHER" id="PTHR31158:SF1">
    <property type="entry name" value="DOXA1 FACTOR-RELATED"/>
    <property type="match status" value="1"/>
</dbReference>